<name>A0AB33R3T8_STREQ</name>
<evidence type="ECO:0000313" key="2">
    <source>
        <dbReference type="Proteomes" id="UP000009215"/>
    </source>
</evidence>
<dbReference type="AlphaFoldDB" id="A0AB33R3T8"/>
<dbReference type="EMBL" id="HE858529">
    <property type="protein sequence ID" value="CCI62046.1"/>
    <property type="molecule type" value="Genomic_DNA"/>
</dbReference>
<evidence type="ECO:0000313" key="1">
    <source>
        <dbReference type="EMBL" id="CCI62046.1"/>
    </source>
</evidence>
<evidence type="ECO:0008006" key="3">
    <source>
        <dbReference type="Google" id="ProtNLM"/>
    </source>
</evidence>
<reference evidence="1 2" key="1">
    <citation type="submission" date="2012-05" db="EMBL/GenBank/DDBJ databases">
        <title>Complete genome sequence of a Streptococcus dysgalactiae subsp. equisimilis strain possessing Lancefield's group A antigen.</title>
        <authorList>
            <person name="Luetticken R."/>
            <person name="Bruellhoff K."/>
            <person name="Van der Linden M."/>
            <person name="Peltroche-Llacsahuanga H."/>
            <person name="Blom J."/>
            <person name="Weber-Lehmann J."/>
            <person name="Ferretti J.J."/>
            <person name="McShan W.M."/>
        </authorList>
    </citation>
    <scope>NUCLEOTIDE SEQUENCE [LARGE SCALE GENOMIC DNA]</scope>
    <source>
        <strain evidence="1 2">AC-2713</strain>
    </source>
</reference>
<accession>A0AB33R3T8</accession>
<protein>
    <recommendedName>
        <fullName evidence="3">Role in replication</fullName>
    </recommendedName>
</protein>
<dbReference type="Proteomes" id="UP000009215">
    <property type="component" value="Chromosome"/>
</dbReference>
<dbReference type="RefSeq" id="WP_015057386.1">
    <property type="nucleotide sequence ID" value="NC_019042.1"/>
</dbReference>
<proteinExistence type="predicted"/>
<organism evidence="1 2">
    <name type="scientific">Streptococcus dysgalactiae subsp. equisimilis AC-2713</name>
    <dbReference type="NCBI Taxonomy" id="759913"/>
    <lineage>
        <taxon>Bacteria</taxon>
        <taxon>Bacillati</taxon>
        <taxon>Bacillota</taxon>
        <taxon>Bacilli</taxon>
        <taxon>Lactobacillales</taxon>
        <taxon>Streptococcaceae</taxon>
        <taxon>Streptococcus</taxon>
    </lineage>
</organism>
<gene>
    <name evidence="1" type="ORF">SDSE_0548</name>
</gene>
<sequence length="110" mass="12342">MTIYYKGKPAKVWEIGRQTPQPDWVKEGFQKNYIVWLDNHIRVLMAGLNPSTTTNLKIGATGTVGGGFAGYGMYVLGYPGDFLDITNHRIVSSKTFHKQYKKIEDTRGAS</sequence>
<dbReference type="KEGG" id="sdc:SDSE_0548"/>